<evidence type="ECO:0000313" key="2">
    <source>
        <dbReference type="EMBL" id="KIK99087.1"/>
    </source>
</evidence>
<evidence type="ECO:0000259" key="1">
    <source>
        <dbReference type="Pfam" id="PF01926"/>
    </source>
</evidence>
<feature type="domain" description="G" evidence="1">
    <location>
        <begin position="65"/>
        <end position="147"/>
    </location>
</feature>
<dbReference type="STRING" id="930991.A0A0D0DKQ5"/>
<dbReference type="AlphaFoldDB" id="A0A0D0DKQ5"/>
<organism evidence="2 3">
    <name type="scientific">Paxillus rubicundulus Ve08.2h10</name>
    <dbReference type="NCBI Taxonomy" id="930991"/>
    <lineage>
        <taxon>Eukaryota</taxon>
        <taxon>Fungi</taxon>
        <taxon>Dikarya</taxon>
        <taxon>Basidiomycota</taxon>
        <taxon>Agaricomycotina</taxon>
        <taxon>Agaricomycetes</taxon>
        <taxon>Agaricomycetidae</taxon>
        <taxon>Boletales</taxon>
        <taxon>Paxilineae</taxon>
        <taxon>Paxillaceae</taxon>
        <taxon>Paxillus</taxon>
    </lineage>
</organism>
<protein>
    <recommendedName>
        <fullName evidence="1">G domain-containing protein</fullName>
    </recommendedName>
</protein>
<dbReference type="Pfam" id="PF01926">
    <property type="entry name" value="MMR_HSR1"/>
    <property type="match status" value="1"/>
</dbReference>
<dbReference type="HOGENOM" id="CLU_050405_0_0_1"/>
<proteinExistence type="predicted"/>
<gene>
    <name evidence="2" type="ORF">PAXRUDRAFT_823122</name>
</gene>
<keyword evidence="3" id="KW-1185">Reference proteome</keyword>
<dbReference type="GO" id="GO:0005829">
    <property type="term" value="C:cytosol"/>
    <property type="evidence" value="ECO:0007669"/>
    <property type="project" value="TreeGrafter"/>
</dbReference>
<dbReference type="GO" id="GO:0002098">
    <property type="term" value="P:tRNA wobble uridine modification"/>
    <property type="evidence" value="ECO:0007669"/>
    <property type="project" value="TreeGrafter"/>
</dbReference>
<dbReference type="PANTHER" id="PTHR42714">
    <property type="entry name" value="TRNA MODIFICATION GTPASE GTPBP3"/>
    <property type="match status" value="1"/>
</dbReference>
<sequence>MKLLDRQSDIGLARDAEEGSKFLPPTFCLRSSTTTSCTQISQLKLVVPRSMASRKVSQLAQSAQNVVIFGETGAGKSSLVNLIIGTKVAETSYGADGCTLESTLYETDIMGYPLRIYDTVGLNEPYLGAEQYLTAIEKAHRLVTALNDAGGIHLLVFCVRGGRITATTQHNYRLFYEFLCCRLVPVALVITNLESETPMESWWQRNSHEFTRYGINVIAHACITGTRGYGNMYADKYENSKEIVSQLLTKCAMQHAYAVETRTWFTSFSIYLRRMVYSQHIHSRKQMVRMLTSRCGMDKRDAEVAVRRIQQEDDGGGGRACTVQ</sequence>
<dbReference type="OrthoDB" id="8954335at2759"/>
<evidence type="ECO:0000313" key="3">
    <source>
        <dbReference type="Proteomes" id="UP000054538"/>
    </source>
</evidence>
<reference evidence="3" key="2">
    <citation type="submission" date="2015-01" db="EMBL/GenBank/DDBJ databases">
        <title>Evolutionary Origins and Diversification of the Mycorrhizal Mutualists.</title>
        <authorList>
            <consortium name="DOE Joint Genome Institute"/>
            <consortium name="Mycorrhizal Genomics Consortium"/>
            <person name="Kohler A."/>
            <person name="Kuo A."/>
            <person name="Nagy L.G."/>
            <person name="Floudas D."/>
            <person name="Copeland A."/>
            <person name="Barry K.W."/>
            <person name="Cichocki N."/>
            <person name="Veneault-Fourrey C."/>
            <person name="LaButti K."/>
            <person name="Lindquist E.A."/>
            <person name="Lipzen A."/>
            <person name="Lundell T."/>
            <person name="Morin E."/>
            <person name="Murat C."/>
            <person name="Riley R."/>
            <person name="Ohm R."/>
            <person name="Sun H."/>
            <person name="Tunlid A."/>
            <person name="Henrissat B."/>
            <person name="Grigoriev I.V."/>
            <person name="Hibbett D.S."/>
            <person name="Martin F."/>
        </authorList>
    </citation>
    <scope>NUCLEOTIDE SEQUENCE [LARGE SCALE GENOMIC DNA]</scope>
    <source>
        <strain evidence="3">Ve08.2h10</strain>
    </source>
</reference>
<dbReference type="Gene3D" id="3.40.50.300">
    <property type="entry name" value="P-loop containing nucleotide triphosphate hydrolases"/>
    <property type="match status" value="1"/>
</dbReference>
<dbReference type="PROSITE" id="PS00675">
    <property type="entry name" value="SIGMA54_INTERACT_1"/>
    <property type="match status" value="1"/>
</dbReference>
<dbReference type="Proteomes" id="UP000054538">
    <property type="component" value="Unassembled WGS sequence"/>
</dbReference>
<dbReference type="InterPro" id="IPR006073">
    <property type="entry name" value="GTP-bd"/>
</dbReference>
<accession>A0A0D0DKQ5</accession>
<dbReference type="InterPro" id="IPR025662">
    <property type="entry name" value="Sigma_54_int_dom_ATP-bd_1"/>
</dbReference>
<name>A0A0D0DKQ5_9AGAM</name>
<dbReference type="InParanoid" id="A0A0D0DKQ5"/>
<dbReference type="GO" id="GO:0005525">
    <property type="term" value="F:GTP binding"/>
    <property type="evidence" value="ECO:0007669"/>
    <property type="project" value="InterPro"/>
</dbReference>
<dbReference type="CDD" id="cd00882">
    <property type="entry name" value="Ras_like_GTPase"/>
    <property type="match status" value="1"/>
</dbReference>
<dbReference type="GO" id="GO:0030488">
    <property type="term" value="P:tRNA methylation"/>
    <property type="evidence" value="ECO:0007669"/>
    <property type="project" value="TreeGrafter"/>
</dbReference>
<dbReference type="SUPFAM" id="SSF52540">
    <property type="entry name" value="P-loop containing nucleoside triphosphate hydrolases"/>
    <property type="match status" value="1"/>
</dbReference>
<dbReference type="EMBL" id="KN824870">
    <property type="protein sequence ID" value="KIK99087.1"/>
    <property type="molecule type" value="Genomic_DNA"/>
</dbReference>
<dbReference type="PANTHER" id="PTHR42714:SF2">
    <property type="entry name" value="TRNA MODIFICATION GTPASE GTPBP3, MITOCHONDRIAL"/>
    <property type="match status" value="1"/>
</dbReference>
<dbReference type="InterPro" id="IPR027417">
    <property type="entry name" value="P-loop_NTPase"/>
</dbReference>
<reference evidence="2 3" key="1">
    <citation type="submission" date="2014-04" db="EMBL/GenBank/DDBJ databases">
        <authorList>
            <consortium name="DOE Joint Genome Institute"/>
            <person name="Kuo A."/>
            <person name="Kohler A."/>
            <person name="Jargeat P."/>
            <person name="Nagy L.G."/>
            <person name="Floudas D."/>
            <person name="Copeland A."/>
            <person name="Barry K.W."/>
            <person name="Cichocki N."/>
            <person name="Veneault-Fourrey C."/>
            <person name="LaButti K."/>
            <person name="Lindquist E.A."/>
            <person name="Lipzen A."/>
            <person name="Lundell T."/>
            <person name="Morin E."/>
            <person name="Murat C."/>
            <person name="Sun H."/>
            <person name="Tunlid A."/>
            <person name="Henrissat B."/>
            <person name="Grigoriev I.V."/>
            <person name="Hibbett D.S."/>
            <person name="Martin F."/>
            <person name="Nordberg H.P."/>
            <person name="Cantor M.N."/>
            <person name="Hua S.X."/>
        </authorList>
    </citation>
    <scope>NUCLEOTIDE SEQUENCE [LARGE SCALE GENOMIC DNA]</scope>
    <source>
        <strain evidence="2 3">Ve08.2h10</strain>
    </source>
</reference>